<dbReference type="OrthoDB" id="4548523at2"/>
<dbReference type="InterPro" id="IPR007061">
    <property type="entry name" value="MST-like"/>
</dbReference>
<name>A0A1H1L5V4_9ACTN</name>
<dbReference type="InterPro" id="IPR034660">
    <property type="entry name" value="DinB/YfiT-like"/>
</dbReference>
<reference evidence="3" key="1">
    <citation type="submission" date="2016-10" db="EMBL/GenBank/DDBJ databases">
        <authorList>
            <person name="Varghese N."/>
            <person name="Submissions S."/>
        </authorList>
    </citation>
    <scope>NUCLEOTIDE SEQUENCE [LARGE SCALE GENOMIC DNA]</scope>
    <source>
        <strain evidence="3">DSM 22127</strain>
    </source>
</reference>
<evidence type="ECO:0000313" key="3">
    <source>
        <dbReference type="Proteomes" id="UP000198859"/>
    </source>
</evidence>
<keyword evidence="3" id="KW-1185">Reference proteome</keyword>
<dbReference type="Proteomes" id="UP000198859">
    <property type="component" value="Chromosome I"/>
</dbReference>
<dbReference type="SUPFAM" id="SSF109854">
    <property type="entry name" value="DinB/YfiT-like putative metalloenzymes"/>
    <property type="match status" value="1"/>
</dbReference>
<dbReference type="EMBL" id="LT629757">
    <property type="protein sequence ID" value="SDR69730.1"/>
    <property type="molecule type" value="Genomic_DNA"/>
</dbReference>
<dbReference type="RefSeq" id="WP_091724987.1">
    <property type="nucleotide sequence ID" value="NZ_LT629757.1"/>
</dbReference>
<organism evidence="2 3">
    <name type="scientific">Nocardioides scoriae</name>
    <dbReference type="NCBI Taxonomy" id="642780"/>
    <lineage>
        <taxon>Bacteria</taxon>
        <taxon>Bacillati</taxon>
        <taxon>Actinomycetota</taxon>
        <taxon>Actinomycetes</taxon>
        <taxon>Propionibacteriales</taxon>
        <taxon>Nocardioidaceae</taxon>
        <taxon>Nocardioides</taxon>
    </lineage>
</organism>
<sequence length="214" mass="23539">METPESAETAPPDAAPPAHALDPRAPDQAELLLRYLQRARESLLGSLDGLSDHDVRRPMTPTGTSLLGLVKHVAGVEMGYLGACVGRPLPDPPAWDDDAAYDAGADMWATAEESREEVEGLYRRTWAHADATVRTLRLDAPAEVPWWPEDRRRTTLGWLLVHHLDETAHHAGHADVLRESLDPRSGRVKDPGRDDAWWEAHVAEVQAAADAHRG</sequence>
<dbReference type="Gene3D" id="1.20.120.450">
    <property type="entry name" value="dinb family like domain"/>
    <property type="match status" value="1"/>
</dbReference>
<dbReference type="Pfam" id="PF04978">
    <property type="entry name" value="MST"/>
    <property type="match status" value="1"/>
</dbReference>
<proteinExistence type="predicted"/>
<dbReference type="AlphaFoldDB" id="A0A1H1L5V4"/>
<feature type="compositionally biased region" description="Low complexity" evidence="1">
    <location>
        <begin position="10"/>
        <end position="20"/>
    </location>
</feature>
<dbReference type="STRING" id="642780.SAMN04488570_0051"/>
<accession>A0A1H1L5V4</accession>
<feature type="region of interest" description="Disordered" evidence="1">
    <location>
        <begin position="1"/>
        <end position="26"/>
    </location>
</feature>
<gene>
    <name evidence="2" type="ORF">SAMN04488570_0051</name>
</gene>
<evidence type="ECO:0000256" key="1">
    <source>
        <dbReference type="SAM" id="MobiDB-lite"/>
    </source>
</evidence>
<evidence type="ECO:0000313" key="2">
    <source>
        <dbReference type="EMBL" id="SDR69730.1"/>
    </source>
</evidence>
<protein>
    <submittedName>
        <fullName evidence="2">Uncharacterized damage-inducible protein DinB (Forms a four-helix bundle)</fullName>
    </submittedName>
</protein>